<keyword evidence="1" id="KW-0805">Transcription regulation</keyword>
<keyword evidence="3" id="KW-0804">Transcription</keyword>
<dbReference type="SUPFAM" id="SSF48008">
    <property type="entry name" value="GntR ligand-binding domain-like"/>
    <property type="match status" value="1"/>
</dbReference>
<dbReference type="Proteomes" id="UP001447008">
    <property type="component" value="Unassembled WGS sequence"/>
</dbReference>
<dbReference type="InterPro" id="IPR000524">
    <property type="entry name" value="Tscrpt_reg_HTH_GntR"/>
</dbReference>
<keyword evidence="6" id="KW-1185">Reference proteome</keyword>
<dbReference type="InterPro" id="IPR036388">
    <property type="entry name" value="WH-like_DNA-bd_sf"/>
</dbReference>
<dbReference type="EMBL" id="JBCGCU010000003">
    <property type="protein sequence ID" value="MEM0514727.1"/>
    <property type="molecule type" value="Genomic_DNA"/>
</dbReference>
<evidence type="ECO:0000256" key="3">
    <source>
        <dbReference type="ARBA" id="ARBA00023163"/>
    </source>
</evidence>
<sequence length="236" mass="26733">MNQSVTNESAANESIEPQNQVTTAVDQVFVELRRAIVEGDVAQGSKISEPELAKRYGVSRATLRDALNRLEACNLVERKANVGCRVVALTPERLIEVYQVRASLEGLACRLAAENMTDEEIANIKALLNKHLNEQRVKEGESYYQEAGDLDFHYRIIKGSKNEHLFNLLIHDLYQLIRMYRVQMGMTGPRVSKAFDEHLAIINAIENRDGELAEMLMKRHIGYSMNNIENKFNAAQ</sequence>
<gene>
    <name evidence="5" type="ORF">WCN91_04655</name>
</gene>
<evidence type="ECO:0000313" key="6">
    <source>
        <dbReference type="Proteomes" id="UP001447008"/>
    </source>
</evidence>
<dbReference type="Pfam" id="PF00392">
    <property type="entry name" value="GntR"/>
    <property type="match status" value="1"/>
</dbReference>
<proteinExistence type="predicted"/>
<organism evidence="5 6">
    <name type="scientific">Pseudoalteromonas qingdaonensis</name>
    <dbReference type="NCBI Taxonomy" id="3131913"/>
    <lineage>
        <taxon>Bacteria</taxon>
        <taxon>Pseudomonadati</taxon>
        <taxon>Pseudomonadota</taxon>
        <taxon>Gammaproteobacteria</taxon>
        <taxon>Alteromonadales</taxon>
        <taxon>Pseudoalteromonadaceae</taxon>
        <taxon>Pseudoalteromonas</taxon>
    </lineage>
</organism>
<accession>A0ABU9MTU7</accession>
<keyword evidence="2" id="KW-0238">DNA-binding</keyword>
<dbReference type="InterPro" id="IPR011711">
    <property type="entry name" value="GntR_C"/>
</dbReference>
<dbReference type="SMART" id="SM00895">
    <property type="entry name" value="FCD"/>
    <property type="match status" value="1"/>
</dbReference>
<name>A0ABU9MTU7_9GAMM</name>
<dbReference type="CDD" id="cd07377">
    <property type="entry name" value="WHTH_GntR"/>
    <property type="match status" value="1"/>
</dbReference>
<dbReference type="SUPFAM" id="SSF46785">
    <property type="entry name" value="Winged helix' DNA-binding domain"/>
    <property type="match status" value="1"/>
</dbReference>
<dbReference type="InterPro" id="IPR008920">
    <property type="entry name" value="TF_FadR/GntR_C"/>
</dbReference>
<dbReference type="PROSITE" id="PS50949">
    <property type="entry name" value="HTH_GNTR"/>
    <property type="match status" value="1"/>
</dbReference>
<comment type="caution">
    <text evidence="5">The sequence shown here is derived from an EMBL/GenBank/DDBJ whole genome shotgun (WGS) entry which is preliminary data.</text>
</comment>
<dbReference type="Pfam" id="PF07729">
    <property type="entry name" value="FCD"/>
    <property type="match status" value="1"/>
</dbReference>
<reference evidence="5 6" key="1">
    <citation type="submission" date="2024-03" db="EMBL/GenBank/DDBJ databases">
        <title>Pseudoalteromonas qingdaonensis sp. nov., isolated from the intestines of marine benthic organisms.</title>
        <authorList>
            <person name="Lin X."/>
            <person name="Fang S."/>
            <person name="Hu X."/>
        </authorList>
    </citation>
    <scope>NUCLEOTIDE SEQUENCE [LARGE SCALE GENOMIC DNA]</scope>
    <source>
        <strain evidence="5 6">YIC-827</strain>
    </source>
</reference>
<protein>
    <submittedName>
        <fullName evidence="5">GntR family transcriptional regulator</fullName>
    </submittedName>
</protein>
<dbReference type="PANTHER" id="PTHR43537:SF49">
    <property type="entry name" value="TRANSCRIPTIONAL REGULATORY PROTEIN"/>
    <property type="match status" value="1"/>
</dbReference>
<feature type="domain" description="HTH gntR-type" evidence="4">
    <location>
        <begin position="22"/>
        <end position="89"/>
    </location>
</feature>
<dbReference type="PANTHER" id="PTHR43537">
    <property type="entry name" value="TRANSCRIPTIONAL REGULATOR, GNTR FAMILY"/>
    <property type="match status" value="1"/>
</dbReference>
<dbReference type="Gene3D" id="1.10.10.10">
    <property type="entry name" value="Winged helix-like DNA-binding domain superfamily/Winged helix DNA-binding domain"/>
    <property type="match status" value="1"/>
</dbReference>
<evidence type="ECO:0000256" key="1">
    <source>
        <dbReference type="ARBA" id="ARBA00023015"/>
    </source>
</evidence>
<evidence type="ECO:0000313" key="5">
    <source>
        <dbReference type="EMBL" id="MEM0514727.1"/>
    </source>
</evidence>
<dbReference type="Gene3D" id="1.20.120.530">
    <property type="entry name" value="GntR ligand-binding domain-like"/>
    <property type="match status" value="1"/>
</dbReference>
<evidence type="ECO:0000256" key="2">
    <source>
        <dbReference type="ARBA" id="ARBA00023125"/>
    </source>
</evidence>
<dbReference type="PRINTS" id="PR00035">
    <property type="entry name" value="HTHGNTR"/>
</dbReference>
<dbReference type="RefSeq" id="WP_342676825.1">
    <property type="nucleotide sequence ID" value="NZ_JBCGCU010000003.1"/>
</dbReference>
<evidence type="ECO:0000259" key="4">
    <source>
        <dbReference type="PROSITE" id="PS50949"/>
    </source>
</evidence>
<dbReference type="SMART" id="SM00345">
    <property type="entry name" value="HTH_GNTR"/>
    <property type="match status" value="1"/>
</dbReference>
<dbReference type="InterPro" id="IPR036390">
    <property type="entry name" value="WH_DNA-bd_sf"/>
</dbReference>